<dbReference type="EMBL" id="JADIMC010000010">
    <property type="protein sequence ID" value="MBO8475468.1"/>
    <property type="molecule type" value="Genomic_DNA"/>
</dbReference>
<accession>A0A9D9IPK6</accession>
<name>A0A9D9IPK6_9BACT</name>
<gene>
    <name evidence="2" type="primary">porQ</name>
    <name evidence="2" type="ORF">IAB88_00565</name>
</gene>
<reference evidence="2" key="1">
    <citation type="submission" date="2020-10" db="EMBL/GenBank/DDBJ databases">
        <authorList>
            <person name="Gilroy R."/>
        </authorList>
    </citation>
    <scope>NUCLEOTIDE SEQUENCE</scope>
    <source>
        <strain evidence="2">6919</strain>
    </source>
</reference>
<proteinExistence type="predicted"/>
<evidence type="ECO:0000313" key="3">
    <source>
        <dbReference type="Proteomes" id="UP000823598"/>
    </source>
</evidence>
<evidence type="ECO:0000313" key="2">
    <source>
        <dbReference type="EMBL" id="MBO8475468.1"/>
    </source>
</evidence>
<dbReference type="NCBIfam" id="NF033709">
    <property type="entry name" value="PorV_fam"/>
    <property type="match status" value="1"/>
</dbReference>
<dbReference type="AlphaFoldDB" id="A0A9D9IPK6"/>
<feature type="chain" id="PRO_5039045955" evidence="1">
    <location>
        <begin position="24"/>
        <end position="342"/>
    </location>
</feature>
<evidence type="ECO:0000256" key="1">
    <source>
        <dbReference type="SAM" id="SignalP"/>
    </source>
</evidence>
<dbReference type="NCBIfam" id="NF033711">
    <property type="entry name" value="T9SS_PorQ"/>
    <property type="match status" value="1"/>
</dbReference>
<sequence length="342" mass="38048">MTRKLTIYISTLCTLLSSHAICAQDGRTAYNFLNTTTSAHAYGLGGTNISIIDDDIFLYEQNPALMGPEIDMQLGFNYMRYLGGSNYAGVRFGKEAGEHAAWAAGIQYFGYGEMKNTDVAGEILGTFNPHDMVFSGSYSHDFSSYIRGGITLKMIYSSYEQYSAFAIAADLGINYYDPGKDLSLSAVVKNLGGQVKRFAEHYDRLPWDIQLGYTQSLNGGPFRLSVTAVNLTKWHLPYYDKENDNDPNSPLVLKDKFTSNLFRHLIFAVEYAPADKFYIGVGYNHKTKTDMTTFSRNFLSGFSAGAGLKTSKFRIGAAFAQPHIGGTTFMVNLTTNLYEFKR</sequence>
<comment type="caution">
    <text evidence="2">The sequence shown here is derived from an EMBL/GenBank/DDBJ whole genome shotgun (WGS) entry which is preliminary data.</text>
</comment>
<feature type="signal peptide" evidence="1">
    <location>
        <begin position="1"/>
        <end position="23"/>
    </location>
</feature>
<keyword evidence="1" id="KW-0732">Signal</keyword>
<reference evidence="2" key="2">
    <citation type="journal article" date="2021" name="PeerJ">
        <title>Extensive microbial diversity within the chicken gut microbiome revealed by metagenomics and culture.</title>
        <authorList>
            <person name="Gilroy R."/>
            <person name="Ravi A."/>
            <person name="Getino M."/>
            <person name="Pursley I."/>
            <person name="Horton D.L."/>
            <person name="Alikhan N.F."/>
            <person name="Baker D."/>
            <person name="Gharbi K."/>
            <person name="Hall N."/>
            <person name="Watson M."/>
            <person name="Adriaenssens E.M."/>
            <person name="Foster-Nyarko E."/>
            <person name="Jarju S."/>
            <person name="Secka A."/>
            <person name="Antonio M."/>
            <person name="Oren A."/>
            <person name="Chaudhuri R.R."/>
            <person name="La Ragione R."/>
            <person name="Hildebrand F."/>
            <person name="Pallen M.J."/>
        </authorList>
    </citation>
    <scope>NUCLEOTIDE SEQUENCE</scope>
    <source>
        <strain evidence="2">6919</strain>
    </source>
</reference>
<protein>
    <submittedName>
        <fullName evidence="2">Type IX secretion system protein PorQ</fullName>
    </submittedName>
</protein>
<dbReference type="Proteomes" id="UP000823598">
    <property type="component" value="Unassembled WGS sequence"/>
</dbReference>
<organism evidence="2 3">
    <name type="scientific">Candidatus Limisoma faecipullorum</name>
    <dbReference type="NCBI Taxonomy" id="2840854"/>
    <lineage>
        <taxon>Bacteria</taxon>
        <taxon>Pseudomonadati</taxon>
        <taxon>Bacteroidota</taxon>
        <taxon>Bacteroidia</taxon>
        <taxon>Bacteroidales</taxon>
        <taxon>Candidatus Limisoma</taxon>
    </lineage>
</organism>